<keyword evidence="4 7" id="KW-0812">Transmembrane</keyword>
<organism evidence="8 9">
    <name type="scientific">Amycolatopsis suaedae</name>
    <dbReference type="NCBI Taxonomy" id="2510978"/>
    <lineage>
        <taxon>Bacteria</taxon>
        <taxon>Bacillati</taxon>
        <taxon>Actinomycetota</taxon>
        <taxon>Actinomycetes</taxon>
        <taxon>Pseudonocardiales</taxon>
        <taxon>Pseudonocardiaceae</taxon>
        <taxon>Amycolatopsis</taxon>
    </lineage>
</organism>
<proteinExistence type="inferred from homology"/>
<evidence type="ECO:0000256" key="4">
    <source>
        <dbReference type="ARBA" id="ARBA00022692"/>
    </source>
</evidence>
<dbReference type="EMBL" id="SFCC01000002">
    <property type="protein sequence ID" value="RZQ65342.1"/>
    <property type="molecule type" value="Genomic_DNA"/>
</dbReference>
<accession>A0A4Q7JE24</accession>
<dbReference type="PANTHER" id="PTHR33452">
    <property type="entry name" value="OXIDOREDUCTASE CATD-RELATED"/>
    <property type="match status" value="1"/>
</dbReference>
<dbReference type="Pfam" id="PF07681">
    <property type="entry name" value="DoxX"/>
    <property type="match status" value="1"/>
</dbReference>
<comment type="subcellular location">
    <subcellularLocation>
        <location evidence="1">Cell membrane</location>
        <topology evidence="1">Multi-pass membrane protein</topology>
    </subcellularLocation>
</comment>
<keyword evidence="6 7" id="KW-0472">Membrane</keyword>
<evidence type="ECO:0000256" key="7">
    <source>
        <dbReference type="SAM" id="Phobius"/>
    </source>
</evidence>
<keyword evidence="5 7" id="KW-1133">Transmembrane helix</keyword>
<sequence length="147" mass="15583">MTTITRETAARTTSTNTTTDRLRGYGIAAARVAFSVLFLMHGLQGFGFFGGIDGAGAAVEFGSWPGWFATVIETVGPLLVAAGLFTRTAAVICSGAMAYAYFVVHQPMGLLPMQNMGEQAALYAWVFLLIAVVGPGACALDNLRKRR</sequence>
<protein>
    <submittedName>
        <fullName evidence="8">DoxX family protein</fullName>
    </submittedName>
</protein>
<keyword evidence="3" id="KW-1003">Cell membrane</keyword>
<comment type="caution">
    <text evidence="8">The sequence shown here is derived from an EMBL/GenBank/DDBJ whole genome shotgun (WGS) entry which is preliminary data.</text>
</comment>
<feature type="transmembrane region" description="Helical" evidence="7">
    <location>
        <begin position="64"/>
        <end position="82"/>
    </location>
</feature>
<feature type="transmembrane region" description="Helical" evidence="7">
    <location>
        <begin position="89"/>
        <end position="108"/>
    </location>
</feature>
<dbReference type="InterPro" id="IPR032808">
    <property type="entry name" value="DoxX"/>
</dbReference>
<dbReference type="InterPro" id="IPR051907">
    <property type="entry name" value="DoxX-like_oxidoreductase"/>
</dbReference>
<keyword evidence="9" id="KW-1185">Reference proteome</keyword>
<evidence type="ECO:0000313" key="8">
    <source>
        <dbReference type="EMBL" id="RZQ65342.1"/>
    </source>
</evidence>
<dbReference type="OrthoDB" id="9808524at2"/>
<comment type="similarity">
    <text evidence="2">Belongs to the DoxX family.</text>
</comment>
<dbReference type="AlphaFoldDB" id="A0A4Q7JE24"/>
<name>A0A4Q7JE24_9PSEU</name>
<evidence type="ECO:0000256" key="3">
    <source>
        <dbReference type="ARBA" id="ARBA00022475"/>
    </source>
</evidence>
<evidence type="ECO:0000256" key="1">
    <source>
        <dbReference type="ARBA" id="ARBA00004651"/>
    </source>
</evidence>
<dbReference type="PANTHER" id="PTHR33452:SF4">
    <property type="entry name" value="BLL4328 PROTEIN"/>
    <property type="match status" value="1"/>
</dbReference>
<reference evidence="8 9" key="1">
    <citation type="submission" date="2019-02" db="EMBL/GenBank/DDBJ databases">
        <title>Draft genome sequence of Amycolatopsis sp. 8-3EHSu isolated from roots of Suaeda maritima.</title>
        <authorList>
            <person name="Duangmal K."/>
            <person name="Chantavorakit T."/>
        </authorList>
    </citation>
    <scope>NUCLEOTIDE SEQUENCE [LARGE SCALE GENOMIC DNA]</scope>
    <source>
        <strain evidence="8 9">8-3EHSu</strain>
    </source>
</reference>
<evidence type="ECO:0000313" key="9">
    <source>
        <dbReference type="Proteomes" id="UP000292003"/>
    </source>
</evidence>
<evidence type="ECO:0000256" key="2">
    <source>
        <dbReference type="ARBA" id="ARBA00006679"/>
    </source>
</evidence>
<gene>
    <name evidence="8" type="ORF">EWH70_05550</name>
</gene>
<feature type="transmembrane region" description="Helical" evidence="7">
    <location>
        <begin position="32"/>
        <end position="52"/>
    </location>
</feature>
<evidence type="ECO:0000256" key="5">
    <source>
        <dbReference type="ARBA" id="ARBA00022989"/>
    </source>
</evidence>
<feature type="transmembrane region" description="Helical" evidence="7">
    <location>
        <begin position="120"/>
        <end position="140"/>
    </location>
</feature>
<dbReference type="GO" id="GO:0005886">
    <property type="term" value="C:plasma membrane"/>
    <property type="evidence" value="ECO:0007669"/>
    <property type="project" value="UniProtKB-SubCell"/>
</dbReference>
<dbReference type="Proteomes" id="UP000292003">
    <property type="component" value="Unassembled WGS sequence"/>
</dbReference>
<dbReference type="RefSeq" id="WP_130474128.1">
    <property type="nucleotide sequence ID" value="NZ_SFCC01000002.1"/>
</dbReference>
<evidence type="ECO:0000256" key="6">
    <source>
        <dbReference type="ARBA" id="ARBA00023136"/>
    </source>
</evidence>